<feature type="transmembrane region" description="Helical" evidence="1">
    <location>
        <begin position="84"/>
        <end position="104"/>
    </location>
</feature>
<feature type="transmembrane region" description="Helical" evidence="1">
    <location>
        <begin position="127"/>
        <end position="148"/>
    </location>
</feature>
<keyword evidence="1" id="KW-0812">Transmembrane</keyword>
<evidence type="ECO:0000256" key="1">
    <source>
        <dbReference type="SAM" id="Phobius"/>
    </source>
</evidence>
<name>A0A6P0HIM1_9ACTN</name>
<organism evidence="2 3">
    <name type="scientific">Nocardioides zeae</name>
    <dbReference type="NCBI Taxonomy" id="1457234"/>
    <lineage>
        <taxon>Bacteria</taxon>
        <taxon>Bacillati</taxon>
        <taxon>Actinomycetota</taxon>
        <taxon>Actinomycetes</taxon>
        <taxon>Propionibacteriales</taxon>
        <taxon>Nocardioidaceae</taxon>
        <taxon>Nocardioides</taxon>
    </lineage>
</organism>
<evidence type="ECO:0000313" key="3">
    <source>
        <dbReference type="Proteomes" id="UP000468687"/>
    </source>
</evidence>
<dbReference type="Proteomes" id="UP000468687">
    <property type="component" value="Unassembled WGS sequence"/>
</dbReference>
<dbReference type="RefSeq" id="WP_163771541.1">
    <property type="nucleotide sequence ID" value="NZ_JAAGXA010000004.1"/>
</dbReference>
<keyword evidence="3" id="KW-1185">Reference proteome</keyword>
<sequence>MGEMEPDERVRLLRVLYVLVAVAALAHGGLTLVWRWQFLRWITSAADGVHQQWAPVASGLASGALGLAATAVVVAAWTVRARYVVATAALLVPVGAVSSSGPWAPEVPGVWGYTPGASGLDLSPDPFVLAAAIDCITLVGALVLFVLVPRARRRSPTSSDDVMRPGGAGDRTA</sequence>
<dbReference type="AlphaFoldDB" id="A0A6P0HIM1"/>
<reference evidence="2 3" key="1">
    <citation type="journal article" date="2014" name="Int. J. Syst. Evol. Microbiol.">
        <title>Nocardioides zeae sp. nov., isolated from the stem of Zea mays.</title>
        <authorList>
            <person name="Glaeser S.P."/>
            <person name="McInroy J.A."/>
            <person name="Busse H.J."/>
            <person name="Kampfer P."/>
        </authorList>
    </citation>
    <scope>NUCLEOTIDE SEQUENCE [LARGE SCALE GENOMIC DNA]</scope>
    <source>
        <strain evidence="2 3">JCM 30728</strain>
    </source>
</reference>
<accession>A0A6P0HIM1</accession>
<comment type="caution">
    <text evidence="2">The sequence shown here is derived from an EMBL/GenBank/DDBJ whole genome shotgun (WGS) entry which is preliminary data.</text>
</comment>
<feature type="transmembrane region" description="Helical" evidence="1">
    <location>
        <begin position="56"/>
        <end position="77"/>
    </location>
</feature>
<evidence type="ECO:0000313" key="2">
    <source>
        <dbReference type="EMBL" id="NEN78130.1"/>
    </source>
</evidence>
<dbReference type="EMBL" id="JAAGXA010000004">
    <property type="protein sequence ID" value="NEN78130.1"/>
    <property type="molecule type" value="Genomic_DNA"/>
</dbReference>
<proteinExistence type="predicted"/>
<feature type="transmembrane region" description="Helical" evidence="1">
    <location>
        <begin position="12"/>
        <end position="36"/>
    </location>
</feature>
<protein>
    <submittedName>
        <fullName evidence="2">Uncharacterized protein</fullName>
    </submittedName>
</protein>
<gene>
    <name evidence="2" type="ORF">G3T38_07560</name>
</gene>
<keyword evidence="1" id="KW-0472">Membrane</keyword>
<keyword evidence="1" id="KW-1133">Transmembrane helix</keyword>